<reference evidence="1 2" key="1">
    <citation type="submission" date="2020-08" db="EMBL/GenBank/DDBJ databases">
        <title>Sequencing the genomes of 1000 actinobacteria strains.</title>
        <authorList>
            <person name="Klenk H.-P."/>
        </authorList>
    </citation>
    <scope>NUCLEOTIDE SEQUENCE [LARGE SCALE GENOMIC DNA]</scope>
    <source>
        <strain evidence="1 2">DSM 43023</strain>
    </source>
</reference>
<protein>
    <submittedName>
        <fullName evidence="1">Uncharacterized protein</fullName>
    </submittedName>
</protein>
<dbReference type="SUPFAM" id="SSF56784">
    <property type="entry name" value="HAD-like"/>
    <property type="match status" value="1"/>
</dbReference>
<organism evidence="1 2">
    <name type="scientific">Streptosporangium album</name>
    <dbReference type="NCBI Taxonomy" id="47479"/>
    <lineage>
        <taxon>Bacteria</taxon>
        <taxon>Bacillati</taxon>
        <taxon>Actinomycetota</taxon>
        <taxon>Actinomycetes</taxon>
        <taxon>Streptosporangiales</taxon>
        <taxon>Streptosporangiaceae</taxon>
        <taxon>Streptosporangium</taxon>
    </lineage>
</organism>
<sequence>MPENAAEQRSPTDYAWNDQERHDFLDGRISRSGAQWRSKRNRSPNAGVSRQSVIVGGIVQRLALFDLDNTLVNLDEGVVQIWAEKFAEEHDLGRETIDWLVALDRV</sequence>
<dbReference type="RefSeq" id="WP_246466172.1">
    <property type="nucleotide sequence ID" value="NZ_BAABEK010000013.1"/>
</dbReference>
<keyword evidence="2" id="KW-1185">Reference proteome</keyword>
<dbReference type="InterPro" id="IPR036412">
    <property type="entry name" value="HAD-like_sf"/>
</dbReference>
<dbReference type="EMBL" id="JACHJU010000001">
    <property type="protein sequence ID" value="MBB4939020.1"/>
    <property type="molecule type" value="Genomic_DNA"/>
</dbReference>
<dbReference type="AlphaFoldDB" id="A0A7W7RVL7"/>
<evidence type="ECO:0000313" key="1">
    <source>
        <dbReference type="EMBL" id="MBB4939020.1"/>
    </source>
</evidence>
<evidence type="ECO:0000313" key="2">
    <source>
        <dbReference type="Proteomes" id="UP000534286"/>
    </source>
</evidence>
<gene>
    <name evidence="1" type="ORF">FHR32_003325</name>
</gene>
<name>A0A7W7RVL7_9ACTN</name>
<comment type="caution">
    <text evidence="1">The sequence shown here is derived from an EMBL/GenBank/DDBJ whole genome shotgun (WGS) entry which is preliminary data.</text>
</comment>
<proteinExistence type="predicted"/>
<accession>A0A7W7RVL7</accession>
<dbReference type="Proteomes" id="UP000534286">
    <property type="component" value="Unassembled WGS sequence"/>
</dbReference>